<accession>A0ABQ5I2B9</accession>
<dbReference type="EMBL" id="BQNB010020239">
    <property type="protein sequence ID" value="GJT93824.1"/>
    <property type="molecule type" value="Genomic_DNA"/>
</dbReference>
<reference evidence="2" key="1">
    <citation type="journal article" date="2022" name="Int. J. Mol. Sci.">
        <title>Draft Genome of Tanacetum Coccineum: Genomic Comparison of Closely Related Tanacetum-Family Plants.</title>
        <authorList>
            <person name="Yamashiro T."/>
            <person name="Shiraishi A."/>
            <person name="Nakayama K."/>
            <person name="Satake H."/>
        </authorList>
    </citation>
    <scope>NUCLEOTIDE SEQUENCE</scope>
</reference>
<keyword evidence="3" id="KW-1185">Reference proteome</keyword>
<reference evidence="2" key="2">
    <citation type="submission" date="2022-01" db="EMBL/GenBank/DDBJ databases">
        <authorList>
            <person name="Yamashiro T."/>
            <person name="Shiraishi A."/>
            <person name="Satake H."/>
            <person name="Nakayama K."/>
        </authorList>
    </citation>
    <scope>NUCLEOTIDE SEQUENCE</scope>
</reference>
<protein>
    <submittedName>
        <fullName evidence="2">Uncharacterized protein</fullName>
    </submittedName>
</protein>
<name>A0ABQ5I2B9_9ASTR</name>
<sequence>MSTTMETKNSYPHSWSYSFLKNQDHEGYRNTIGASPVGNNEIKLATGLNDFQQDPSPHGRILLLISCLILSTGKDRKTPQRYPDVPTTSWRISI</sequence>
<gene>
    <name evidence="2" type="ORF">Tco_1082669</name>
</gene>
<proteinExistence type="predicted"/>
<comment type="caution">
    <text evidence="2">The sequence shown here is derived from an EMBL/GenBank/DDBJ whole genome shotgun (WGS) entry which is preliminary data.</text>
</comment>
<evidence type="ECO:0000313" key="3">
    <source>
        <dbReference type="Proteomes" id="UP001151760"/>
    </source>
</evidence>
<dbReference type="Proteomes" id="UP001151760">
    <property type="component" value="Unassembled WGS sequence"/>
</dbReference>
<evidence type="ECO:0000313" key="2">
    <source>
        <dbReference type="EMBL" id="GJT93824.1"/>
    </source>
</evidence>
<evidence type="ECO:0000256" key="1">
    <source>
        <dbReference type="SAM" id="MobiDB-lite"/>
    </source>
</evidence>
<feature type="region of interest" description="Disordered" evidence="1">
    <location>
        <begin position="75"/>
        <end position="94"/>
    </location>
</feature>
<organism evidence="2 3">
    <name type="scientific">Tanacetum coccineum</name>
    <dbReference type="NCBI Taxonomy" id="301880"/>
    <lineage>
        <taxon>Eukaryota</taxon>
        <taxon>Viridiplantae</taxon>
        <taxon>Streptophyta</taxon>
        <taxon>Embryophyta</taxon>
        <taxon>Tracheophyta</taxon>
        <taxon>Spermatophyta</taxon>
        <taxon>Magnoliopsida</taxon>
        <taxon>eudicotyledons</taxon>
        <taxon>Gunneridae</taxon>
        <taxon>Pentapetalae</taxon>
        <taxon>asterids</taxon>
        <taxon>campanulids</taxon>
        <taxon>Asterales</taxon>
        <taxon>Asteraceae</taxon>
        <taxon>Asteroideae</taxon>
        <taxon>Anthemideae</taxon>
        <taxon>Anthemidinae</taxon>
        <taxon>Tanacetum</taxon>
    </lineage>
</organism>